<gene>
    <name evidence="2" type="ORF">DPMN_137344</name>
</gene>
<dbReference type="EMBL" id="JAIWYP010000006">
    <property type="protein sequence ID" value="KAH3808982.1"/>
    <property type="molecule type" value="Genomic_DNA"/>
</dbReference>
<dbReference type="Proteomes" id="UP000828390">
    <property type="component" value="Unassembled WGS sequence"/>
</dbReference>
<comment type="caution">
    <text evidence="2">The sequence shown here is derived from an EMBL/GenBank/DDBJ whole genome shotgun (WGS) entry which is preliminary data.</text>
</comment>
<evidence type="ECO:0000256" key="1">
    <source>
        <dbReference type="SAM" id="MobiDB-lite"/>
    </source>
</evidence>
<accession>A0A9D4G7M6</accession>
<name>A0A9D4G7M6_DREPO</name>
<protein>
    <submittedName>
        <fullName evidence="2">Uncharacterized protein</fullName>
    </submittedName>
</protein>
<organism evidence="2 3">
    <name type="scientific">Dreissena polymorpha</name>
    <name type="common">Zebra mussel</name>
    <name type="synonym">Mytilus polymorpha</name>
    <dbReference type="NCBI Taxonomy" id="45954"/>
    <lineage>
        <taxon>Eukaryota</taxon>
        <taxon>Metazoa</taxon>
        <taxon>Spiralia</taxon>
        <taxon>Lophotrochozoa</taxon>
        <taxon>Mollusca</taxon>
        <taxon>Bivalvia</taxon>
        <taxon>Autobranchia</taxon>
        <taxon>Heteroconchia</taxon>
        <taxon>Euheterodonta</taxon>
        <taxon>Imparidentia</taxon>
        <taxon>Neoheterodontei</taxon>
        <taxon>Myida</taxon>
        <taxon>Dreissenoidea</taxon>
        <taxon>Dreissenidae</taxon>
        <taxon>Dreissena</taxon>
    </lineage>
</organism>
<feature type="region of interest" description="Disordered" evidence="1">
    <location>
        <begin position="1"/>
        <end position="23"/>
    </location>
</feature>
<evidence type="ECO:0000313" key="2">
    <source>
        <dbReference type="EMBL" id="KAH3808982.1"/>
    </source>
</evidence>
<reference evidence="2" key="2">
    <citation type="submission" date="2020-11" db="EMBL/GenBank/DDBJ databases">
        <authorList>
            <person name="McCartney M.A."/>
            <person name="Auch B."/>
            <person name="Kono T."/>
            <person name="Mallez S."/>
            <person name="Becker A."/>
            <person name="Gohl D.M."/>
            <person name="Silverstein K.A.T."/>
            <person name="Koren S."/>
            <person name="Bechman K.B."/>
            <person name="Herman A."/>
            <person name="Abrahante J.E."/>
            <person name="Garbe J."/>
        </authorList>
    </citation>
    <scope>NUCLEOTIDE SEQUENCE</scope>
    <source>
        <strain evidence="2">Duluth1</strain>
        <tissue evidence="2">Whole animal</tissue>
    </source>
</reference>
<sequence>MTLTCMPPSVRKRTRRASRLFGRNKEITAESPKRLLMSAMAIGVQNHVHNTEMWTDNVKFTWYMVRCSLSSRKYMVCAIEFHSDR</sequence>
<proteinExistence type="predicted"/>
<keyword evidence="3" id="KW-1185">Reference proteome</keyword>
<dbReference type="AlphaFoldDB" id="A0A9D4G7M6"/>
<reference evidence="2" key="1">
    <citation type="journal article" date="2019" name="bioRxiv">
        <title>The Genome of the Zebra Mussel, Dreissena polymorpha: A Resource for Invasive Species Research.</title>
        <authorList>
            <person name="McCartney M.A."/>
            <person name="Auch B."/>
            <person name="Kono T."/>
            <person name="Mallez S."/>
            <person name="Zhang Y."/>
            <person name="Obille A."/>
            <person name="Becker A."/>
            <person name="Abrahante J.E."/>
            <person name="Garbe J."/>
            <person name="Badalamenti J.P."/>
            <person name="Herman A."/>
            <person name="Mangelson H."/>
            <person name="Liachko I."/>
            <person name="Sullivan S."/>
            <person name="Sone E.D."/>
            <person name="Koren S."/>
            <person name="Silverstein K.A.T."/>
            <person name="Beckman K.B."/>
            <person name="Gohl D.M."/>
        </authorList>
    </citation>
    <scope>NUCLEOTIDE SEQUENCE</scope>
    <source>
        <strain evidence="2">Duluth1</strain>
        <tissue evidence="2">Whole animal</tissue>
    </source>
</reference>
<evidence type="ECO:0000313" key="3">
    <source>
        <dbReference type="Proteomes" id="UP000828390"/>
    </source>
</evidence>